<evidence type="ECO:0000259" key="2">
    <source>
        <dbReference type="PROSITE" id="PS50888"/>
    </source>
</evidence>
<dbReference type="SUPFAM" id="SSF47459">
    <property type="entry name" value="HLH, helix-loop-helix DNA-binding domain"/>
    <property type="match status" value="1"/>
</dbReference>
<feature type="compositionally biased region" description="Low complexity" evidence="1">
    <location>
        <begin position="107"/>
        <end position="122"/>
    </location>
</feature>
<sequence length="396" mass="42751">MSRSRLPPTPAMSGELIVKEQMSIDGADVFTLPPAAMSPSKLEGDSRRSSKSDQSAYFPVSPTSPRSTLGRGANPSRQASMKRPLEDFGDLPPPPTRTRKIIQMKPKTQTSSQSKSTSSASKSSKDNGKNATNDANAAPVNSKKKQPSATSAAGRKIARKTAHSLIERRRRSKMNEEFATLKDMIPACRNQDMHKLAILQASIDYVNYLEQCIHGLKTGGDTQAAAVQRLPPAPPSPPSPMVLGELAESTYSASVSPDLLPTESNSHVTSPAFSPRNRIHSIGTVMDFAPSTLPSPALHPTQQGENGLHPSHRSWAAPYTDLSPDLQPQNRPASSADMDHEASAALLMLNRDFRGSISSARGETNQSMSLPLEDRRYSLQDAQRKVGISVKDLLTP</sequence>
<accession>A0A5N6TGM8</accession>
<dbReference type="SMART" id="SM00353">
    <property type="entry name" value="HLH"/>
    <property type="match status" value="1"/>
</dbReference>
<dbReference type="PANTHER" id="PTHR46266:SF4">
    <property type="entry name" value="TRANSCRIPTION FACTOR TT8"/>
    <property type="match status" value="1"/>
</dbReference>
<feature type="domain" description="BHLH" evidence="2">
    <location>
        <begin position="158"/>
        <end position="209"/>
    </location>
</feature>
<dbReference type="EMBL" id="ML742336">
    <property type="protein sequence ID" value="KAE8145538.1"/>
    <property type="molecule type" value="Genomic_DNA"/>
</dbReference>
<organism evidence="3 4">
    <name type="scientific">Aspergillus avenaceus</name>
    <dbReference type="NCBI Taxonomy" id="36643"/>
    <lineage>
        <taxon>Eukaryota</taxon>
        <taxon>Fungi</taxon>
        <taxon>Dikarya</taxon>
        <taxon>Ascomycota</taxon>
        <taxon>Pezizomycotina</taxon>
        <taxon>Eurotiomycetes</taxon>
        <taxon>Eurotiomycetidae</taxon>
        <taxon>Eurotiales</taxon>
        <taxon>Aspergillaceae</taxon>
        <taxon>Aspergillus</taxon>
        <taxon>Aspergillus subgen. Circumdati</taxon>
    </lineage>
</organism>
<dbReference type="InterPro" id="IPR011598">
    <property type="entry name" value="bHLH_dom"/>
</dbReference>
<evidence type="ECO:0000313" key="3">
    <source>
        <dbReference type="EMBL" id="KAE8145538.1"/>
    </source>
</evidence>
<gene>
    <name evidence="3" type="ORF">BDV25DRAFT_164476</name>
</gene>
<dbReference type="Proteomes" id="UP000325780">
    <property type="component" value="Unassembled WGS sequence"/>
</dbReference>
<name>A0A5N6TGM8_ASPAV</name>
<feature type="region of interest" description="Disordered" evidence="1">
    <location>
        <begin position="291"/>
        <end position="338"/>
    </location>
</feature>
<keyword evidence="4" id="KW-1185">Reference proteome</keyword>
<proteinExistence type="predicted"/>
<feature type="region of interest" description="Disordered" evidence="1">
    <location>
        <begin position="29"/>
        <end position="158"/>
    </location>
</feature>
<dbReference type="CDD" id="cd00083">
    <property type="entry name" value="bHLH_SF"/>
    <property type="match status" value="1"/>
</dbReference>
<evidence type="ECO:0000313" key="4">
    <source>
        <dbReference type="Proteomes" id="UP000325780"/>
    </source>
</evidence>
<dbReference type="InterPro" id="IPR036638">
    <property type="entry name" value="HLH_DNA-bd_sf"/>
</dbReference>
<dbReference type="AlphaFoldDB" id="A0A5N6TGM8"/>
<feature type="compositionally biased region" description="Basic and acidic residues" evidence="1">
    <location>
        <begin position="42"/>
        <end position="51"/>
    </location>
</feature>
<dbReference type="Gene3D" id="4.10.280.10">
    <property type="entry name" value="Helix-loop-helix DNA-binding domain"/>
    <property type="match status" value="1"/>
</dbReference>
<dbReference type="OrthoDB" id="690068at2759"/>
<dbReference type="GO" id="GO:0046983">
    <property type="term" value="F:protein dimerization activity"/>
    <property type="evidence" value="ECO:0007669"/>
    <property type="project" value="InterPro"/>
</dbReference>
<dbReference type="PANTHER" id="PTHR46266">
    <property type="entry name" value="TRANSCRIPTION FACTOR TT8"/>
    <property type="match status" value="1"/>
</dbReference>
<protein>
    <recommendedName>
        <fullName evidence="2">BHLH domain-containing protein</fullName>
    </recommendedName>
</protein>
<reference evidence="3 4" key="1">
    <citation type="submission" date="2019-04" db="EMBL/GenBank/DDBJ databases">
        <title>Friends and foes A comparative genomics study of 23 Aspergillus species from section Flavi.</title>
        <authorList>
            <consortium name="DOE Joint Genome Institute"/>
            <person name="Kjaerbolling I."/>
            <person name="Vesth T."/>
            <person name="Frisvad J.C."/>
            <person name="Nybo J.L."/>
            <person name="Theobald S."/>
            <person name="Kildgaard S."/>
            <person name="Isbrandt T."/>
            <person name="Kuo A."/>
            <person name="Sato A."/>
            <person name="Lyhne E.K."/>
            <person name="Kogle M.E."/>
            <person name="Wiebenga A."/>
            <person name="Kun R.S."/>
            <person name="Lubbers R.J."/>
            <person name="Makela M.R."/>
            <person name="Barry K."/>
            <person name="Chovatia M."/>
            <person name="Clum A."/>
            <person name="Daum C."/>
            <person name="Haridas S."/>
            <person name="He G."/>
            <person name="LaButti K."/>
            <person name="Lipzen A."/>
            <person name="Mondo S."/>
            <person name="Riley R."/>
            <person name="Salamov A."/>
            <person name="Simmons B.A."/>
            <person name="Magnuson J.K."/>
            <person name="Henrissat B."/>
            <person name="Mortensen U.H."/>
            <person name="Larsen T.O."/>
            <person name="Devries R.P."/>
            <person name="Grigoriev I.V."/>
            <person name="Machida M."/>
            <person name="Baker S.E."/>
            <person name="Andersen M.R."/>
        </authorList>
    </citation>
    <scope>NUCLEOTIDE SEQUENCE [LARGE SCALE GENOMIC DNA]</scope>
    <source>
        <strain evidence="3 4">IBT 18842</strain>
    </source>
</reference>
<dbReference type="PROSITE" id="PS50888">
    <property type="entry name" value="BHLH"/>
    <property type="match status" value="1"/>
</dbReference>
<evidence type="ECO:0000256" key="1">
    <source>
        <dbReference type="SAM" id="MobiDB-lite"/>
    </source>
</evidence>
<dbReference type="Pfam" id="PF00010">
    <property type="entry name" value="HLH"/>
    <property type="match status" value="1"/>
</dbReference>